<dbReference type="InterPro" id="IPR036388">
    <property type="entry name" value="WH-like_DNA-bd_sf"/>
</dbReference>
<evidence type="ECO:0000313" key="1">
    <source>
        <dbReference type="EMBL" id="RZH87423.1"/>
    </source>
</evidence>
<reference evidence="1 2" key="1">
    <citation type="submission" date="2018-11" db="EMBL/GenBank/DDBJ databases">
        <title>Genomic profiling of Staphylococcus species from a Poultry farm system in KwaZulu-Natal, South Africa.</title>
        <authorList>
            <person name="Amoako D.G."/>
            <person name="Somboro A.M."/>
            <person name="Abia A.L.K."/>
            <person name="Bester L.A."/>
            <person name="Essack S.Y."/>
        </authorList>
    </citation>
    <scope>NUCLEOTIDE SEQUENCE [LARGE SCALE GENOMIC DNA]</scope>
    <source>
        <strain evidence="1 2">SA9</strain>
    </source>
</reference>
<dbReference type="InterPro" id="IPR036390">
    <property type="entry name" value="WH_DNA-bd_sf"/>
</dbReference>
<dbReference type="EMBL" id="RQTC01000804">
    <property type="protein sequence ID" value="RZH87423.1"/>
    <property type="molecule type" value="Genomic_DNA"/>
</dbReference>
<organism evidence="1 2">
    <name type="scientific">Staphylococcus aureus</name>
    <dbReference type="NCBI Taxonomy" id="1280"/>
    <lineage>
        <taxon>Bacteria</taxon>
        <taxon>Bacillati</taxon>
        <taxon>Bacillota</taxon>
        <taxon>Bacilli</taxon>
        <taxon>Bacillales</taxon>
        <taxon>Staphylococcaceae</taxon>
        <taxon>Staphylococcus</taxon>
    </lineage>
</organism>
<name>A0AB74DYC2_STAAU</name>
<dbReference type="Gene3D" id="1.10.10.10">
    <property type="entry name" value="Winged helix-like DNA-binding domain superfamily/Winged helix DNA-binding domain"/>
    <property type="match status" value="1"/>
</dbReference>
<proteinExistence type="predicted"/>
<accession>A0AB74DYC2</accession>
<dbReference type="Proteomes" id="UP000293434">
    <property type="component" value="Unassembled WGS sequence"/>
</dbReference>
<protein>
    <submittedName>
        <fullName evidence="1">PadR family transcriptional regulator</fullName>
    </submittedName>
</protein>
<feature type="non-terminal residue" evidence="1">
    <location>
        <position position="1"/>
    </location>
</feature>
<comment type="caution">
    <text evidence="1">The sequence shown here is derived from an EMBL/GenBank/DDBJ whole genome shotgun (WGS) entry which is preliminary data.</text>
</comment>
<gene>
    <name evidence="1" type="ORF">EIG94_17495</name>
</gene>
<dbReference type="AlphaFoldDB" id="A0AB74DYC2"/>
<evidence type="ECO:0000313" key="2">
    <source>
        <dbReference type="Proteomes" id="UP000293434"/>
    </source>
</evidence>
<sequence>RKYYTITEAGRIELQTCTEKWYARNHSMNNILRRDKDA</sequence>
<dbReference type="SUPFAM" id="SSF46785">
    <property type="entry name" value="Winged helix' DNA-binding domain"/>
    <property type="match status" value="1"/>
</dbReference>